<protein>
    <recommendedName>
        <fullName evidence="6">GDSL esterase/lipase</fullName>
    </recommendedName>
</protein>
<comment type="similarity">
    <text evidence="1">Belongs to the 'GDSL' lipolytic enzyme family.</text>
</comment>
<evidence type="ECO:0000313" key="4">
    <source>
        <dbReference type="EMBL" id="WVZ22473.1"/>
    </source>
</evidence>
<evidence type="ECO:0000256" key="3">
    <source>
        <dbReference type="SAM" id="SignalP"/>
    </source>
</evidence>
<name>A0AAQ3SAK3_VIGMU</name>
<keyword evidence="2 3" id="KW-0732">Signal</keyword>
<sequence length="561" mass="63427">MATLRLFVVLVLFVLNIHHSHSENRTVFVFGDSLHDYGNTEYFPTVPFFQGNFYPYGITFFNFPTGRICDGRLIPDYIGSNFRRVSRELRQQLGEDKARSLLSTAVYMFSVGANDYASPLYSNPLNVTFPYSQQQVVEYVVGNITAVIKRIYNEGGRKFSIMNLPALGCVPALRLLVPGTTIEACVAAPASALARLHNIALSRSFQNLESQLSGPYRGDYSCGGRRGVPFYQLCNDPGENLFFDSLHPSDKANEHFARLMWNGNRDVIEPRRVHPPESDSYHEVRAVDYAEFSHIPRLFLDPRRLNSYSNGVNFACAGAGALPETNRGLVIDLRTQGLYFTRVSRQLRQQLGEHKARRLLSTAVYMFSIGGNDYASPFYNPMNATFPYSQQKFVEFVIANITTVIKGIYSEGGRKFAILNLPALSCAPLLRTFVNGTTIEACLEAQLSALARLHNIALSRSFQNLERQLRGFKYSIFNFYDVFLELVKYPSKYGGPYRGDYSCGGKRGIEEYELCSDPGENVFFDSLHPSEKANEHFAQLMWNGNRDVIESYNLNQLFNLQ</sequence>
<dbReference type="GO" id="GO:0016298">
    <property type="term" value="F:lipase activity"/>
    <property type="evidence" value="ECO:0007669"/>
    <property type="project" value="TreeGrafter"/>
</dbReference>
<reference evidence="4 5" key="1">
    <citation type="journal article" date="2023" name="Life. Sci Alliance">
        <title>Evolutionary insights into 3D genome organization and epigenetic landscape of Vigna mungo.</title>
        <authorList>
            <person name="Junaid A."/>
            <person name="Singh B."/>
            <person name="Bhatia S."/>
        </authorList>
    </citation>
    <scope>NUCLEOTIDE SEQUENCE [LARGE SCALE GENOMIC DNA]</scope>
    <source>
        <strain evidence="4">Urdbean</strain>
    </source>
</reference>
<dbReference type="InterPro" id="IPR001087">
    <property type="entry name" value="GDSL"/>
</dbReference>
<accession>A0AAQ3SAK3</accession>
<dbReference type="InterPro" id="IPR036514">
    <property type="entry name" value="SGNH_hydro_sf"/>
</dbReference>
<dbReference type="Gene3D" id="3.40.50.1110">
    <property type="entry name" value="SGNH hydrolase"/>
    <property type="match status" value="2"/>
</dbReference>
<feature type="chain" id="PRO_5042950652" description="GDSL esterase/lipase" evidence="3">
    <location>
        <begin position="23"/>
        <end position="561"/>
    </location>
</feature>
<dbReference type="Pfam" id="PF00657">
    <property type="entry name" value="Lipase_GDSL"/>
    <property type="match status" value="2"/>
</dbReference>
<dbReference type="Proteomes" id="UP001374535">
    <property type="component" value="Chromosome 1"/>
</dbReference>
<evidence type="ECO:0000313" key="5">
    <source>
        <dbReference type="Proteomes" id="UP001374535"/>
    </source>
</evidence>
<keyword evidence="5" id="KW-1185">Reference proteome</keyword>
<proteinExistence type="inferred from homology"/>
<evidence type="ECO:0000256" key="2">
    <source>
        <dbReference type="ARBA" id="ARBA00022729"/>
    </source>
</evidence>
<dbReference type="PANTHER" id="PTHR45966:SF34">
    <property type="entry name" value="GDSL-LIKE LIPASE_ACYLHYDROLASE"/>
    <property type="match status" value="1"/>
</dbReference>
<organism evidence="4 5">
    <name type="scientific">Vigna mungo</name>
    <name type="common">Black gram</name>
    <name type="synonym">Phaseolus mungo</name>
    <dbReference type="NCBI Taxonomy" id="3915"/>
    <lineage>
        <taxon>Eukaryota</taxon>
        <taxon>Viridiplantae</taxon>
        <taxon>Streptophyta</taxon>
        <taxon>Embryophyta</taxon>
        <taxon>Tracheophyta</taxon>
        <taxon>Spermatophyta</taxon>
        <taxon>Magnoliopsida</taxon>
        <taxon>eudicotyledons</taxon>
        <taxon>Gunneridae</taxon>
        <taxon>Pentapetalae</taxon>
        <taxon>rosids</taxon>
        <taxon>fabids</taxon>
        <taxon>Fabales</taxon>
        <taxon>Fabaceae</taxon>
        <taxon>Papilionoideae</taxon>
        <taxon>50 kb inversion clade</taxon>
        <taxon>NPAAA clade</taxon>
        <taxon>indigoferoid/millettioid clade</taxon>
        <taxon>Phaseoleae</taxon>
        <taxon>Vigna</taxon>
    </lineage>
</organism>
<dbReference type="AlphaFoldDB" id="A0AAQ3SAK3"/>
<feature type="signal peptide" evidence="3">
    <location>
        <begin position="1"/>
        <end position="22"/>
    </location>
</feature>
<dbReference type="SUPFAM" id="SSF52266">
    <property type="entry name" value="SGNH hydrolase"/>
    <property type="match status" value="2"/>
</dbReference>
<gene>
    <name evidence="4" type="ORF">V8G54_001017</name>
</gene>
<dbReference type="PANTHER" id="PTHR45966">
    <property type="entry name" value="GDSL-LIKE LIPASE/ACYLHYDROLASE"/>
    <property type="match status" value="1"/>
</dbReference>
<dbReference type="EMBL" id="CP144700">
    <property type="protein sequence ID" value="WVZ22473.1"/>
    <property type="molecule type" value="Genomic_DNA"/>
</dbReference>
<evidence type="ECO:0008006" key="6">
    <source>
        <dbReference type="Google" id="ProtNLM"/>
    </source>
</evidence>
<dbReference type="InterPro" id="IPR044552">
    <property type="entry name" value="GLIP1-5/GLL25"/>
</dbReference>
<evidence type="ECO:0000256" key="1">
    <source>
        <dbReference type="ARBA" id="ARBA00008668"/>
    </source>
</evidence>